<dbReference type="Proteomes" id="UP000023152">
    <property type="component" value="Unassembled WGS sequence"/>
</dbReference>
<reference evidence="2 3" key="1">
    <citation type="journal article" date="2013" name="Curr. Biol.">
        <title>The Genome of the Foraminiferan Reticulomyxa filosa.</title>
        <authorList>
            <person name="Glockner G."/>
            <person name="Hulsmann N."/>
            <person name="Schleicher M."/>
            <person name="Noegel A.A."/>
            <person name="Eichinger L."/>
            <person name="Gallinger C."/>
            <person name="Pawlowski J."/>
            <person name="Sierra R."/>
            <person name="Euteneuer U."/>
            <person name="Pillet L."/>
            <person name="Moustafa A."/>
            <person name="Platzer M."/>
            <person name="Groth M."/>
            <person name="Szafranski K."/>
            <person name="Schliwa M."/>
        </authorList>
    </citation>
    <scope>NUCLEOTIDE SEQUENCE [LARGE SCALE GENOMIC DNA]</scope>
</reference>
<proteinExistence type="predicted"/>
<keyword evidence="3" id="KW-1185">Reference proteome</keyword>
<dbReference type="InterPro" id="IPR052195">
    <property type="entry name" value="Bact_Alkyl/Aryl-Sulfatase"/>
</dbReference>
<dbReference type="OrthoDB" id="341300at2759"/>
<dbReference type="Gene3D" id="3.60.15.30">
    <property type="entry name" value="Metallo-beta-lactamase domain"/>
    <property type="match status" value="1"/>
</dbReference>
<name>X6MT36_RETFI</name>
<dbReference type="AlphaFoldDB" id="X6MT36"/>
<evidence type="ECO:0000313" key="2">
    <source>
        <dbReference type="EMBL" id="ETO16270.1"/>
    </source>
</evidence>
<sequence>MAEQNIEDIGKEKLAQIAKSGAYVGARQELVTDGVYVAFGYDVANSLCIEQESGLVIIDVLTDAVAAKHVCKEFQKLCKDKPIQSIIITHNHADHLLGIDGFLSDQPNSSEIVLYAHQGILSALNRTFVTCGGVMQPRNARQFGMIMEANLPRSLVESKQWYLNSGIGPFLRSGHYHSDNKSHLNADPRHSLVDLNRFVLIEKDITIVDKKSGEKIDILCSPGETDDQVVHNSVFVII</sequence>
<dbReference type="EMBL" id="ASPP01018425">
    <property type="protein sequence ID" value="ETO16270.1"/>
    <property type="molecule type" value="Genomic_DNA"/>
</dbReference>
<dbReference type="SUPFAM" id="SSF56281">
    <property type="entry name" value="Metallo-hydrolase/oxidoreductase"/>
    <property type="match status" value="1"/>
</dbReference>
<protein>
    <submittedName>
        <fullName evidence="2">Metallo-beta-lactamase superfamily protein</fullName>
    </submittedName>
</protein>
<dbReference type="Pfam" id="PF00753">
    <property type="entry name" value="Lactamase_B"/>
    <property type="match status" value="1"/>
</dbReference>
<accession>X6MT36</accession>
<dbReference type="PANTHER" id="PTHR43223:SF2">
    <property type="entry name" value="METALLO-BETA-LACTAMASE DOMAIN-CONTAINING PROTEIN"/>
    <property type="match status" value="1"/>
</dbReference>
<gene>
    <name evidence="2" type="ORF">RFI_21085</name>
</gene>
<dbReference type="PANTHER" id="PTHR43223">
    <property type="entry name" value="ALKYL/ARYL-SULFATASE"/>
    <property type="match status" value="1"/>
</dbReference>
<organism evidence="2 3">
    <name type="scientific">Reticulomyxa filosa</name>
    <dbReference type="NCBI Taxonomy" id="46433"/>
    <lineage>
        <taxon>Eukaryota</taxon>
        <taxon>Sar</taxon>
        <taxon>Rhizaria</taxon>
        <taxon>Retaria</taxon>
        <taxon>Foraminifera</taxon>
        <taxon>Monothalamids</taxon>
        <taxon>Reticulomyxidae</taxon>
        <taxon>Reticulomyxa</taxon>
    </lineage>
</organism>
<evidence type="ECO:0000259" key="1">
    <source>
        <dbReference type="Pfam" id="PF00753"/>
    </source>
</evidence>
<dbReference type="InterPro" id="IPR001279">
    <property type="entry name" value="Metallo-B-lactamas"/>
</dbReference>
<evidence type="ECO:0000313" key="3">
    <source>
        <dbReference type="Proteomes" id="UP000023152"/>
    </source>
</evidence>
<comment type="caution">
    <text evidence="2">The sequence shown here is derived from an EMBL/GenBank/DDBJ whole genome shotgun (WGS) entry which is preliminary data.</text>
</comment>
<dbReference type="InterPro" id="IPR036866">
    <property type="entry name" value="RibonucZ/Hydroxyglut_hydro"/>
</dbReference>
<feature type="domain" description="Metallo-beta-lactamase" evidence="1">
    <location>
        <begin position="43"/>
        <end position="109"/>
    </location>
</feature>